<dbReference type="CDD" id="cd00565">
    <property type="entry name" value="Ubl_ThiS"/>
    <property type="match status" value="1"/>
</dbReference>
<dbReference type="EMBL" id="BSFM01000021">
    <property type="protein sequence ID" value="GLK86808.1"/>
    <property type="molecule type" value="Genomic_DNA"/>
</dbReference>
<dbReference type="PANTHER" id="PTHR34472:SF1">
    <property type="entry name" value="SULFUR CARRIER PROTEIN THIS"/>
    <property type="match status" value="1"/>
</dbReference>
<dbReference type="NCBIfam" id="TIGR01683">
    <property type="entry name" value="thiS"/>
    <property type="match status" value="1"/>
</dbReference>
<dbReference type="SUPFAM" id="SSF54285">
    <property type="entry name" value="MoaD/ThiS"/>
    <property type="match status" value="1"/>
</dbReference>
<dbReference type="AlphaFoldDB" id="A0A9W6K226"/>
<dbReference type="PANTHER" id="PTHR34472">
    <property type="entry name" value="SULFUR CARRIER PROTEIN THIS"/>
    <property type="match status" value="1"/>
</dbReference>
<sequence length="65" mass="6653">MKIVVNGEAAEIRAATLAELMAELGYADAIVATAVNGAMVRKAKRDATPIAAGDRVEILAPMQGG</sequence>
<reference evidence="1" key="2">
    <citation type="submission" date="2023-01" db="EMBL/GenBank/DDBJ databases">
        <authorList>
            <person name="Sun Q."/>
            <person name="Evtushenko L."/>
        </authorList>
    </citation>
    <scope>NUCLEOTIDE SEQUENCE</scope>
    <source>
        <strain evidence="1">VKM B-2789</strain>
    </source>
</reference>
<dbReference type="InterPro" id="IPR012675">
    <property type="entry name" value="Beta-grasp_dom_sf"/>
</dbReference>
<dbReference type="Proteomes" id="UP001143330">
    <property type="component" value="Unassembled WGS sequence"/>
</dbReference>
<dbReference type="Pfam" id="PF02597">
    <property type="entry name" value="ThiS"/>
    <property type="match status" value="1"/>
</dbReference>
<dbReference type="RefSeq" id="WP_213363846.1">
    <property type="nucleotide sequence ID" value="NZ_BSFM01000021.1"/>
</dbReference>
<dbReference type="InterPro" id="IPR003749">
    <property type="entry name" value="ThiS/MoaD-like"/>
</dbReference>
<evidence type="ECO:0000313" key="2">
    <source>
        <dbReference type="Proteomes" id="UP001143330"/>
    </source>
</evidence>
<protein>
    <submittedName>
        <fullName evidence="1">Thiamine biosynthesis protein ThiS</fullName>
    </submittedName>
</protein>
<organism evidence="1 2">
    <name type="scientific">Ancylobacter defluvii</name>
    <dbReference type="NCBI Taxonomy" id="1282440"/>
    <lineage>
        <taxon>Bacteria</taxon>
        <taxon>Pseudomonadati</taxon>
        <taxon>Pseudomonadota</taxon>
        <taxon>Alphaproteobacteria</taxon>
        <taxon>Hyphomicrobiales</taxon>
        <taxon>Xanthobacteraceae</taxon>
        <taxon>Ancylobacter</taxon>
    </lineage>
</organism>
<comment type="caution">
    <text evidence="1">The sequence shown here is derived from an EMBL/GenBank/DDBJ whole genome shotgun (WGS) entry which is preliminary data.</text>
</comment>
<keyword evidence="2" id="KW-1185">Reference proteome</keyword>
<reference evidence="1" key="1">
    <citation type="journal article" date="2014" name="Int. J. Syst. Evol. Microbiol.">
        <title>Complete genome sequence of Corynebacterium casei LMG S-19264T (=DSM 44701T), isolated from a smear-ripened cheese.</title>
        <authorList>
            <consortium name="US DOE Joint Genome Institute (JGI-PGF)"/>
            <person name="Walter F."/>
            <person name="Albersmeier A."/>
            <person name="Kalinowski J."/>
            <person name="Ruckert C."/>
        </authorList>
    </citation>
    <scope>NUCLEOTIDE SEQUENCE</scope>
    <source>
        <strain evidence="1">VKM B-2789</strain>
    </source>
</reference>
<evidence type="ECO:0000313" key="1">
    <source>
        <dbReference type="EMBL" id="GLK86808.1"/>
    </source>
</evidence>
<dbReference type="Gene3D" id="3.10.20.30">
    <property type="match status" value="1"/>
</dbReference>
<dbReference type="InterPro" id="IPR016155">
    <property type="entry name" value="Mopterin_synth/thiamin_S_b"/>
</dbReference>
<accession>A0A9W6K226</accession>
<gene>
    <name evidence="1" type="ORF">GCM10017653_48780</name>
</gene>
<proteinExistence type="predicted"/>
<name>A0A9W6K226_9HYPH</name>
<dbReference type="InterPro" id="IPR010035">
    <property type="entry name" value="Thi_S"/>
</dbReference>